<comment type="similarity">
    <text evidence="1">Belongs to the ComF/GntX family.</text>
</comment>
<dbReference type="AlphaFoldDB" id="A0A939T3P0"/>
<keyword evidence="4" id="KW-1185">Reference proteome</keyword>
<evidence type="ECO:0000256" key="1">
    <source>
        <dbReference type="ARBA" id="ARBA00008007"/>
    </source>
</evidence>
<evidence type="ECO:0000259" key="2">
    <source>
        <dbReference type="Pfam" id="PF00156"/>
    </source>
</evidence>
<dbReference type="EMBL" id="JAGEOJ010000005">
    <property type="protein sequence ID" value="MBO2448403.1"/>
    <property type="molecule type" value="Genomic_DNA"/>
</dbReference>
<dbReference type="CDD" id="cd06223">
    <property type="entry name" value="PRTases_typeI"/>
    <property type="match status" value="1"/>
</dbReference>
<dbReference type="Proteomes" id="UP000669179">
    <property type="component" value="Unassembled WGS sequence"/>
</dbReference>
<reference evidence="3" key="1">
    <citation type="submission" date="2021-03" db="EMBL/GenBank/DDBJ databases">
        <authorList>
            <person name="Kanchanasin P."/>
            <person name="Saeng-In P."/>
            <person name="Phongsopitanun W."/>
            <person name="Yuki M."/>
            <person name="Kudo T."/>
            <person name="Ohkuma M."/>
            <person name="Tanasupawat S."/>
        </authorList>
    </citation>
    <scope>NUCLEOTIDE SEQUENCE</scope>
    <source>
        <strain evidence="3">GKU 128</strain>
    </source>
</reference>
<dbReference type="InterPro" id="IPR000836">
    <property type="entry name" value="PRTase_dom"/>
</dbReference>
<dbReference type="InterPro" id="IPR029057">
    <property type="entry name" value="PRTase-like"/>
</dbReference>
<dbReference type="PANTHER" id="PTHR47505">
    <property type="entry name" value="DNA UTILIZATION PROTEIN YHGH"/>
    <property type="match status" value="1"/>
</dbReference>
<dbReference type="Pfam" id="PF00156">
    <property type="entry name" value="Pribosyltran"/>
    <property type="match status" value="1"/>
</dbReference>
<dbReference type="SUPFAM" id="SSF53271">
    <property type="entry name" value="PRTase-like"/>
    <property type="match status" value="1"/>
</dbReference>
<dbReference type="PANTHER" id="PTHR47505:SF1">
    <property type="entry name" value="DNA UTILIZATION PROTEIN YHGH"/>
    <property type="match status" value="1"/>
</dbReference>
<organism evidence="3 4">
    <name type="scientific">Actinomadura barringtoniae</name>
    <dbReference type="NCBI Taxonomy" id="1427535"/>
    <lineage>
        <taxon>Bacteria</taxon>
        <taxon>Bacillati</taxon>
        <taxon>Actinomycetota</taxon>
        <taxon>Actinomycetes</taxon>
        <taxon>Streptosporangiales</taxon>
        <taxon>Thermomonosporaceae</taxon>
        <taxon>Actinomadura</taxon>
    </lineage>
</organism>
<dbReference type="Gene3D" id="3.40.50.2020">
    <property type="match status" value="1"/>
</dbReference>
<accession>A0A939T3P0</accession>
<evidence type="ECO:0000313" key="4">
    <source>
        <dbReference type="Proteomes" id="UP000669179"/>
    </source>
</evidence>
<proteinExistence type="inferred from homology"/>
<sequence length="153" mass="15648">MCGPGAWLELSGAGGLAAVRGADTWQRPSAQGGVWLVGVPSARGAVRRRGYDATRRMVVEAARVLRAGGVRVEAADALRHRRRVADQAGLSAGERAANLVGAMEAVGVAGRRVVVADDVITSGATAAEAVRALRAGGAEVVGIATVAATRRKW</sequence>
<feature type="domain" description="Phosphoribosyltransferase" evidence="2">
    <location>
        <begin position="106"/>
        <end position="152"/>
    </location>
</feature>
<evidence type="ECO:0000313" key="3">
    <source>
        <dbReference type="EMBL" id="MBO2448403.1"/>
    </source>
</evidence>
<dbReference type="InterPro" id="IPR051910">
    <property type="entry name" value="ComF/GntX_DNA_util-trans"/>
</dbReference>
<protein>
    <submittedName>
        <fullName evidence="3">ComF family protein</fullName>
    </submittedName>
</protein>
<gene>
    <name evidence="3" type="ORF">J4573_14970</name>
</gene>
<comment type="caution">
    <text evidence="3">The sequence shown here is derived from an EMBL/GenBank/DDBJ whole genome shotgun (WGS) entry which is preliminary data.</text>
</comment>
<name>A0A939T3P0_9ACTN</name>